<dbReference type="VEuPathDB" id="FungiDB:MYCFIDRAFT_179272"/>
<feature type="region of interest" description="Disordered" evidence="1">
    <location>
        <begin position="126"/>
        <end position="153"/>
    </location>
</feature>
<feature type="region of interest" description="Disordered" evidence="1">
    <location>
        <begin position="931"/>
        <end position="974"/>
    </location>
</feature>
<name>M3AKX7_PSEFD</name>
<accession>M3AKX7</accession>
<dbReference type="Proteomes" id="UP000016932">
    <property type="component" value="Unassembled WGS sequence"/>
</dbReference>
<dbReference type="OrthoDB" id="426718at2759"/>
<dbReference type="GeneID" id="19334090"/>
<keyword evidence="3" id="KW-1185">Reference proteome</keyword>
<evidence type="ECO:0000313" key="2">
    <source>
        <dbReference type="EMBL" id="EME77783.1"/>
    </source>
</evidence>
<proteinExistence type="predicted"/>
<protein>
    <submittedName>
        <fullName evidence="2">Uncharacterized protein</fullName>
    </submittedName>
</protein>
<gene>
    <name evidence="2" type="ORF">MYCFIDRAFT_179272</name>
</gene>
<dbReference type="RefSeq" id="XP_007931559.1">
    <property type="nucleotide sequence ID" value="XM_007933368.1"/>
</dbReference>
<evidence type="ECO:0000256" key="1">
    <source>
        <dbReference type="SAM" id="MobiDB-lite"/>
    </source>
</evidence>
<sequence length="1262" mass="142184">MDRVAFVGLLGPYPRPSVKRSGGWCSCLRCAGLTLTCSAMDSWSENSRHDPVPRGEVKQHALLCSLLLQTEYHPVVNLSGDNTVLPVVTAHFMPKSMALTLPDLASTPWVQYQSLFSYHAHSSRDRQQVEPDAISRPLSRLTLDPGRRMNGERPVADDIRREDLSGQLTPVLSDLRTETIYSHNLASGHAFQLNGNVHLHFHGPVHTVTSDLAYIQEVTLQHHGRATFYESEADSDIDQFFDCIVSADDITPVTSLYSYLLPFRPLVASTHGTSHRSFTHHIPTVQLRTTQQEAGEFLHESMIPARGNYDDRDASDFHVPNGHSDHGLSQSQQWDLATERSLLVQDQVLQIMQAFTSHERHRYSPPYTNGHTSTAWQFWEAPHSVSRTRRSKSSRHVISLRPLFASLTWHISITRDIEGWRMSLRTFRIVDESAPIFKHCKRGDLDRVRELFSTCAASMYDIQNVTGYMPFHVSIQPPYLDVASTDALGSTLFITVTKNFGFLVPDLCWWYFYQSDDDDGLARMRKIMQALVASGFLDYSELTDTQHESPSFWSRCEDLECLRMILGELPALPLQVRFHHACQISRGEERGPFFVKTFLEACALSSFHQDLANVVTGKGDSFLHLMNVRRLRVGKDWYKMFKAAITAGAKLHHQCEQGFTPFMALLRSASSMEELVGAPILWTQLLRRLKFDLNAYGRRENAIWESGPPLQVSTRSMRIKISGFNYGPLPADWTLELRACQDGPVEVVALTFSGKQCLATADYVGKLAGNMDQNGGPYHRITHADERRSASSFDCTAGPPTLSSRVMVFEGADGPTTTFHCYGQEPGDCERPSSGRVLFVFSAHACWKESLAFSMLQAAEITSPCHRAKIPMTSPIQPLESRVEEITTQRPAQNSAKCKYPLHFCYHFAPPHLFEPCSFIAKQPIRRFQSDRAQEMKRLHSQDGDDSPEALNRDTCKKSKKDETPNDDSDRIARRDFAIVPPECKVLDAARHSELQPRLPRYLVQVGPPMAGEASLGIFIMPYWNAQLQRNLIKVLHVVTNKEGKLVRSEPGHSNLVYFTPSLHDIFWSEAGRSRWSQGSDQKKAWDNWMVAVWEHIAGGDAPRLSRETTAVRKQQQKVQARANIGNLTSTAPKSCSTISFAASSLTEDDSDVRKHYGRARSSVQEQLAISANHLSQKTHAPPLEPKRNLQADLITTQHRKTKVLAELEKNRAEIKTLRKEIACEKVLGQVMGRGKNRVHDLNARLNATIDTTANLRDMLVS</sequence>
<dbReference type="KEGG" id="pfj:MYCFIDRAFT_179272"/>
<reference evidence="2 3" key="1">
    <citation type="journal article" date="2012" name="PLoS Pathog.">
        <title>Diverse lifestyles and strategies of plant pathogenesis encoded in the genomes of eighteen Dothideomycetes fungi.</title>
        <authorList>
            <person name="Ohm R.A."/>
            <person name="Feau N."/>
            <person name="Henrissat B."/>
            <person name="Schoch C.L."/>
            <person name="Horwitz B.A."/>
            <person name="Barry K.W."/>
            <person name="Condon B.J."/>
            <person name="Copeland A.C."/>
            <person name="Dhillon B."/>
            <person name="Glaser F."/>
            <person name="Hesse C.N."/>
            <person name="Kosti I."/>
            <person name="LaButti K."/>
            <person name="Lindquist E.A."/>
            <person name="Lucas S."/>
            <person name="Salamov A.A."/>
            <person name="Bradshaw R.E."/>
            <person name="Ciuffetti L."/>
            <person name="Hamelin R.C."/>
            <person name="Kema G.H.J."/>
            <person name="Lawrence C."/>
            <person name="Scott J.A."/>
            <person name="Spatafora J.W."/>
            <person name="Turgeon B.G."/>
            <person name="de Wit P.J.G.M."/>
            <person name="Zhong S."/>
            <person name="Goodwin S.B."/>
            <person name="Grigoriev I.V."/>
        </authorList>
    </citation>
    <scope>NUCLEOTIDE SEQUENCE [LARGE SCALE GENOMIC DNA]</scope>
    <source>
        <strain evidence="2 3">CIRAD86</strain>
    </source>
</reference>
<organism evidence="2 3">
    <name type="scientific">Pseudocercospora fijiensis (strain CIRAD86)</name>
    <name type="common">Black leaf streak disease fungus</name>
    <name type="synonym">Mycosphaerella fijiensis</name>
    <dbReference type="NCBI Taxonomy" id="383855"/>
    <lineage>
        <taxon>Eukaryota</taxon>
        <taxon>Fungi</taxon>
        <taxon>Dikarya</taxon>
        <taxon>Ascomycota</taxon>
        <taxon>Pezizomycotina</taxon>
        <taxon>Dothideomycetes</taxon>
        <taxon>Dothideomycetidae</taxon>
        <taxon>Mycosphaerellales</taxon>
        <taxon>Mycosphaerellaceae</taxon>
        <taxon>Pseudocercospora</taxon>
    </lineage>
</organism>
<dbReference type="EMBL" id="KB446564">
    <property type="protein sequence ID" value="EME77783.1"/>
    <property type="molecule type" value="Genomic_DNA"/>
</dbReference>
<feature type="compositionally biased region" description="Basic and acidic residues" evidence="1">
    <location>
        <begin position="931"/>
        <end position="943"/>
    </location>
</feature>
<dbReference type="AlphaFoldDB" id="M3AKX7"/>
<evidence type="ECO:0000313" key="3">
    <source>
        <dbReference type="Proteomes" id="UP000016932"/>
    </source>
</evidence>
<dbReference type="HOGENOM" id="CLU_264739_0_0_1"/>
<feature type="compositionally biased region" description="Basic and acidic residues" evidence="1">
    <location>
        <begin position="951"/>
        <end position="974"/>
    </location>
</feature>